<dbReference type="EC" id="3.6.1.7" evidence="2 4"/>
<feature type="active site" evidence="4">
    <location>
        <position position="20"/>
    </location>
</feature>
<dbReference type="RefSeq" id="WP_089914667.1">
    <property type="nucleotide sequence ID" value="NZ_FOBB01000004.1"/>
</dbReference>
<dbReference type="OrthoDB" id="9808093at2"/>
<dbReference type="Proteomes" id="UP000198984">
    <property type="component" value="Unassembled WGS sequence"/>
</dbReference>
<evidence type="ECO:0000259" key="6">
    <source>
        <dbReference type="PROSITE" id="PS51160"/>
    </source>
</evidence>
<evidence type="ECO:0000256" key="1">
    <source>
        <dbReference type="ARBA" id="ARBA00005614"/>
    </source>
</evidence>
<dbReference type="SUPFAM" id="SSF54975">
    <property type="entry name" value="Acylphosphatase/BLUF domain-like"/>
    <property type="match status" value="1"/>
</dbReference>
<gene>
    <name evidence="7" type="ORF">SAMN04488505_104147</name>
</gene>
<dbReference type="InterPro" id="IPR036046">
    <property type="entry name" value="Acylphosphatase-like_dom_sf"/>
</dbReference>
<name>A0A1H7XPE0_9BACT</name>
<dbReference type="Pfam" id="PF00708">
    <property type="entry name" value="Acylphosphatase"/>
    <property type="match status" value="1"/>
</dbReference>
<dbReference type="InterPro" id="IPR001792">
    <property type="entry name" value="Acylphosphatase-like_dom"/>
</dbReference>
<dbReference type="PANTHER" id="PTHR47268">
    <property type="entry name" value="ACYLPHOSPHATASE"/>
    <property type="match status" value="1"/>
</dbReference>
<feature type="active site" evidence="4">
    <location>
        <position position="38"/>
    </location>
</feature>
<dbReference type="EMBL" id="FOBB01000004">
    <property type="protein sequence ID" value="SEM35555.1"/>
    <property type="molecule type" value="Genomic_DNA"/>
</dbReference>
<organism evidence="7 8">
    <name type="scientific">Chitinophaga rupis</name>
    <dbReference type="NCBI Taxonomy" id="573321"/>
    <lineage>
        <taxon>Bacteria</taxon>
        <taxon>Pseudomonadati</taxon>
        <taxon>Bacteroidota</taxon>
        <taxon>Chitinophagia</taxon>
        <taxon>Chitinophagales</taxon>
        <taxon>Chitinophagaceae</taxon>
        <taxon>Chitinophaga</taxon>
    </lineage>
</organism>
<reference evidence="7 8" key="1">
    <citation type="submission" date="2016-10" db="EMBL/GenBank/DDBJ databases">
        <authorList>
            <person name="de Groot N.N."/>
        </authorList>
    </citation>
    <scope>NUCLEOTIDE SEQUENCE [LARGE SCALE GENOMIC DNA]</scope>
    <source>
        <strain evidence="7 8">DSM 21039</strain>
    </source>
</reference>
<accession>A0A1H7XPE0</accession>
<sequence>MAKIHKQIIVKGKVQGVYFRASTKQTAELLGITGQVKNLPDGSVWIAAESEAAAMEAFIAWCRQGPPHAVVSALELTDAPVQHYTKFEVVH</sequence>
<dbReference type="STRING" id="573321.SAMN04488505_104147"/>
<dbReference type="PROSITE" id="PS00150">
    <property type="entry name" value="ACYLPHOSPHATASE_1"/>
    <property type="match status" value="1"/>
</dbReference>
<dbReference type="PANTHER" id="PTHR47268:SF4">
    <property type="entry name" value="ACYLPHOSPHATASE"/>
    <property type="match status" value="1"/>
</dbReference>
<protein>
    <recommendedName>
        <fullName evidence="2 4">acylphosphatase</fullName>
        <ecNumber evidence="2 4">3.6.1.7</ecNumber>
    </recommendedName>
</protein>
<dbReference type="InterPro" id="IPR017968">
    <property type="entry name" value="Acylphosphatase_CS"/>
</dbReference>
<evidence type="ECO:0000256" key="3">
    <source>
        <dbReference type="ARBA" id="ARBA00047645"/>
    </source>
</evidence>
<keyword evidence="8" id="KW-1185">Reference proteome</keyword>
<comment type="similarity">
    <text evidence="1 5">Belongs to the acylphosphatase family.</text>
</comment>
<evidence type="ECO:0000313" key="7">
    <source>
        <dbReference type="EMBL" id="SEM35555.1"/>
    </source>
</evidence>
<dbReference type="Gene3D" id="3.30.70.100">
    <property type="match status" value="1"/>
</dbReference>
<keyword evidence="4" id="KW-0378">Hydrolase</keyword>
<dbReference type="PROSITE" id="PS51160">
    <property type="entry name" value="ACYLPHOSPHATASE_3"/>
    <property type="match status" value="1"/>
</dbReference>
<dbReference type="AlphaFoldDB" id="A0A1H7XPE0"/>
<dbReference type="GO" id="GO:0003998">
    <property type="term" value="F:acylphosphatase activity"/>
    <property type="evidence" value="ECO:0007669"/>
    <property type="project" value="UniProtKB-EC"/>
</dbReference>
<proteinExistence type="inferred from homology"/>
<comment type="catalytic activity">
    <reaction evidence="3 4">
        <text>an acyl phosphate + H2O = a carboxylate + phosphate + H(+)</text>
        <dbReference type="Rhea" id="RHEA:14965"/>
        <dbReference type="ChEBI" id="CHEBI:15377"/>
        <dbReference type="ChEBI" id="CHEBI:15378"/>
        <dbReference type="ChEBI" id="CHEBI:29067"/>
        <dbReference type="ChEBI" id="CHEBI:43474"/>
        <dbReference type="ChEBI" id="CHEBI:59918"/>
        <dbReference type="EC" id="3.6.1.7"/>
    </reaction>
</comment>
<evidence type="ECO:0000256" key="5">
    <source>
        <dbReference type="RuleBase" id="RU004168"/>
    </source>
</evidence>
<evidence type="ECO:0000313" key="8">
    <source>
        <dbReference type="Proteomes" id="UP000198984"/>
    </source>
</evidence>
<evidence type="ECO:0000256" key="4">
    <source>
        <dbReference type="PROSITE-ProRule" id="PRU00520"/>
    </source>
</evidence>
<dbReference type="InterPro" id="IPR020456">
    <property type="entry name" value="Acylphosphatase"/>
</dbReference>
<feature type="domain" description="Acylphosphatase-like" evidence="6">
    <location>
        <begin position="5"/>
        <end position="91"/>
    </location>
</feature>
<evidence type="ECO:0000256" key="2">
    <source>
        <dbReference type="ARBA" id="ARBA00012150"/>
    </source>
</evidence>